<name>A0A316E060_9FLAO</name>
<evidence type="ECO:0000313" key="4">
    <source>
        <dbReference type="EMBL" id="MBD1260845.1"/>
    </source>
</evidence>
<feature type="chain" id="PRO_5016370785" evidence="2">
    <location>
        <begin position="21"/>
        <end position="201"/>
    </location>
</feature>
<dbReference type="InterPro" id="IPR011250">
    <property type="entry name" value="OMP/PagP_B-barrel"/>
</dbReference>
<keyword evidence="7" id="KW-1185">Reference proteome</keyword>
<feature type="signal peptide" evidence="2">
    <location>
        <begin position="1"/>
        <end position="20"/>
    </location>
</feature>
<gene>
    <name evidence="4" type="ORF">HZY62_09630</name>
    <name evidence="5" type="ORF">LX92_01603</name>
</gene>
<reference evidence="5 6" key="1">
    <citation type="submission" date="2018-05" db="EMBL/GenBank/DDBJ databases">
        <title>Genomic Encyclopedia of Archaeal and Bacterial Type Strains, Phase II (KMG-II): from individual species to whole genera.</title>
        <authorList>
            <person name="Goeker M."/>
        </authorList>
    </citation>
    <scope>NUCLEOTIDE SEQUENCE [LARGE SCALE GENOMIC DNA]</scope>
    <source>
        <strain evidence="5 6">DSM 23514</strain>
    </source>
</reference>
<dbReference type="InterPro" id="IPR027385">
    <property type="entry name" value="Beta-barrel_OMP"/>
</dbReference>
<accession>A0A316E060</accession>
<dbReference type="AlphaFoldDB" id="A0A316E060"/>
<evidence type="ECO:0000256" key="1">
    <source>
        <dbReference type="ARBA" id="ARBA00022729"/>
    </source>
</evidence>
<evidence type="ECO:0000259" key="3">
    <source>
        <dbReference type="Pfam" id="PF13505"/>
    </source>
</evidence>
<dbReference type="EMBL" id="QGGQ01000003">
    <property type="protein sequence ID" value="PWK24017.1"/>
    <property type="molecule type" value="Genomic_DNA"/>
</dbReference>
<dbReference type="EMBL" id="JACWLN010000003">
    <property type="protein sequence ID" value="MBD1260845.1"/>
    <property type="molecule type" value="Genomic_DNA"/>
</dbReference>
<sequence>MKKLLLLPLIAFFALTTTHAQEPVRFGLTGGLLNTNVDFKTGNSLLNLVGVEKYGNINNTGFYIGALVDIAATEKFHVQPELTYGKSEDLSFVYLPIMAKYYVAPKFHIQAGPQLNFSSNLDDIKNTIRDAEELLGTNGDVDDVLRTVGVDLGVGAGFDVTDNFTIQARYSFELSDRYSGPAGGVLDIKGSALQVGVAFMF</sequence>
<dbReference type="SUPFAM" id="SSF56925">
    <property type="entry name" value="OMPA-like"/>
    <property type="match status" value="1"/>
</dbReference>
<keyword evidence="1 2" id="KW-0732">Signal</keyword>
<dbReference type="Pfam" id="PF13505">
    <property type="entry name" value="OMP_b-brl"/>
    <property type="match status" value="1"/>
</dbReference>
<dbReference type="Proteomes" id="UP000651837">
    <property type="component" value="Unassembled WGS sequence"/>
</dbReference>
<proteinExistence type="predicted"/>
<evidence type="ECO:0000313" key="7">
    <source>
        <dbReference type="Proteomes" id="UP000651837"/>
    </source>
</evidence>
<evidence type="ECO:0000313" key="6">
    <source>
        <dbReference type="Proteomes" id="UP000245667"/>
    </source>
</evidence>
<comment type="caution">
    <text evidence="5">The sequence shown here is derived from an EMBL/GenBank/DDBJ whole genome shotgun (WGS) entry which is preliminary data.</text>
</comment>
<dbReference type="Proteomes" id="UP000245667">
    <property type="component" value="Unassembled WGS sequence"/>
</dbReference>
<evidence type="ECO:0000313" key="5">
    <source>
        <dbReference type="EMBL" id="PWK24017.1"/>
    </source>
</evidence>
<organism evidence="5 6">
    <name type="scientific">Maribacter polysiphoniae</name>
    <dbReference type="NCBI Taxonomy" id="429344"/>
    <lineage>
        <taxon>Bacteria</taxon>
        <taxon>Pseudomonadati</taxon>
        <taxon>Bacteroidota</taxon>
        <taxon>Flavobacteriia</taxon>
        <taxon>Flavobacteriales</taxon>
        <taxon>Flavobacteriaceae</taxon>
        <taxon>Maribacter</taxon>
    </lineage>
</organism>
<dbReference type="OrthoDB" id="947434at2"/>
<dbReference type="RefSeq" id="WP_109649780.1">
    <property type="nucleotide sequence ID" value="NZ_JACWLN010000003.1"/>
</dbReference>
<feature type="domain" description="Outer membrane protein beta-barrel" evidence="3">
    <location>
        <begin position="6"/>
        <end position="201"/>
    </location>
</feature>
<protein>
    <submittedName>
        <fullName evidence="5">Outer membrane protein with beta-barrel domain</fullName>
    </submittedName>
    <submittedName>
        <fullName evidence="4">PorT family protein</fullName>
    </submittedName>
</protein>
<evidence type="ECO:0000256" key="2">
    <source>
        <dbReference type="SAM" id="SignalP"/>
    </source>
</evidence>
<reference evidence="4 7" key="2">
    <citation type="submission" date="2020-07" db="EMBL/GenBank/DDBJ databases">
        <title>The draft genome sequence of Maribacter polysiphoniae KCTC 22021.</title>
        <authorList>
            <person name="Mu L."/>
        </authorList>
    </citation>
    <scope>NUCLEOTIDE SEQUENCE [LARGE SCALE GENOMIC DNA]</scope>
    <source>
        <strain evidence="4 7">KCTC 22021</strain>
    </source>
</reference>